<protein>
    <recommendedName>
        <fullName evidence="3">DUF551 domain-containing protein</fullName>
    </recommendedName>
</protein>
<comment type="caution">
    <text evidence="1">The sequence shown here is derived from an EMBL/GenBank/DDBJ whole genome shotgun (WGS) entry which is preliminary data.</text>
</comment>
<evidence type="ECO:0000313" key="1">
    <source>
        <dbReference type="EMBL" id="MEB4591132.1"/>
    </source>
</evidence>
<dbReference type="RefSeq" id="WP_324694520.1">
    <property type="nucleotide sequence ID" value="NZ_JAYMYJ010000088.1"/>
</dbReference>
<sequence>MDSPSGYVTGCEHYPVQCDNAAAAKAVNGFVNSMIGAFESGFVDSNSLNLAELYRIAQNYIKDKYGEEIQNMRDAWGDDTYKLCSILNNETRHLADGNNCTLIDLKRAMAGEFSQWVKIDYSDPRTWPIEARPCLLAWDSEFKQMASSPAQTWERLAMLVKLDDVEGNDDGECGWLWAECLSGDFEDFDPRPTHWMYAPEFEGDLTP</sequence>
<reference evidence="2" key="1">
    <citation type="submission" date="2023-07" db="EMBL/GenBank/DDBJ databases">
        <title>The carbon used by Thiothrix.</title>
        <authorList>
            <person name="Chen L."/>
        </authorList>
    </citation>
    <scope>NUCLEOTIDE SEQUENCE [LARGE SCALE GENOMIC DNA]</scope>
</reference>
<dbReference type="EMBL" id="JAYMYJ010000088">
    <property type="protein sequence ID" value="MEB4591132.1"/>
    <property type="molecule type" value="Genomic_DNA"/>
</dbReference>
<gene>
    <name evidence="1" type="ORF">VSS37_09100</name>
</gene>
<dbReference type="Proteomes" id="UP001308005">
    <property type="component" value="Unassembled WGS sequence"/>
</dbReference>
<evidence type="ECO:0000313" key="2">
    <source>
        <dbReference type="Proteomes" id="UP001308005"/>
    </source>
</evidence>
<proteinExistence type="predicted"/>
<reference evidence="1 2" key="2">
    <citation type="submission" date="2024-01" db="EMBL/GenBank/DDBJ databases">
        <authorList>
            <person name="Xie X."/>
        </authorList>
    </citation>
    <scope>NUCLEOTIDE SEQUENCE [LARGE SCALE GENOMIC DNA]</scope>
    <source>
        <strain evidence="1">SCUT-1</strain>
    </source>
</reference>
<evidence type="ECO:0008006" key="3">
    <source>
        <dbReference type="Google" id="ProtNLM"/>
    </source>
</evidence>
<keyword evidence="2" id="KW-1185">Reference proteome</keyword>
<accession>A0ABU6CWA9</accession>
<organism evidence="1 2">
    <name type="scientific">Candidatus Thiothrix phosphatis</name>
    <dbReference type="NCBI Taxonomy" id="3112415"/>
    <lineage>
        <taxon>Bacteria</taxon>
        <taxon>Pseudomonadati</taxon>
        <taxon>Pseudomonadota</taxon>
        <taxon>Gammaproteobacteria</taxon>
        <taxon>Thiotrichales</taxon>
        <taxon>Thiotrichaceae</taxon>
        <taxon>Thiothrix</taxon>
    </lineage>
</organism>
<name>A0ABU6CWA9_9GAMM</name>